<keyword evidence="1" id="KW-0812">Transmembrane</keyword>
<evidence type="ECO:0000313" key="2">
    <source>
        <dbReference type="EMBL" id="CAF1491734.1"/>
    </source>
</evidence>
<keyword evidence="1" id="KW-1133">Transmembrane helix</keyword>
<name>A0A815SGU6_9BILA</name>
<proteinExistence type="predicted"/>
<feature type="non-terminal residue" evidence="2">
    <location>
        <position position="1"/>
    </location>
</feature>
<accession>A0A815SGU6</accession>
<dbReference type="EMBL" id="CAJNON010001912">
    <property type="protein sequence ID" value="CAF1491734.1"/>
    <property type="molecule type" value="Genomic_DNA"/>
</dbReference>
<protein>
    <submittedName>
        <fullName evidence="2">Uncharacterized protein</fullName>
    </submittedName>
</protein>
<comment type="caution">
    <text evidence="2">The sequence shown here is derived from an EMBL/GenBank/DDBJ whole genome shotgun (WGS) entry which is preliminary data.</text>
</comment>
<dbReference type="AlphaFoldDB" id="A0A815SGU6"/>
<dbReference type="OrthoDB" id="10039920at2759"/>
<organism evidence="2 3">
    <name type="scientific">Adineta steineri</name>
    <dbReference type="NCBI Taxonomy" id="433720"/>
    <lineage>
        <taxon>Eukaryota</taxon>
        <taxon>Metazoa</taxon>
        <taxon>Spiralia</taxon>
        <taxon>Gnathifera</taxon>
        <taxon>Rotifera</taxon>
        <taxon>Eurotatoria</taxon>
        <taxon>Bdelloidea</taxon>
        <taxon>Adinetida</taxon>
        <taxon>Adinetidae</taxon>
        <taxon>Adineta</taxon>
    </lineage>
</organism>
<dbReference type="Proteomes" id="UP000663891">
    <property type="component" value="Unassembled WGS sequence"/>
</dbReference>
<sequence>NGSVSSINYDCIQITNTYKSISERCQGFSDKTDVGYGICSPLSYETFNISTICICATDFCNTDIDSCQSSVQSQTQSNSLPSVLPSFLPQLETSISCMDSKISVSESLSVSYHCIMYQNESPYINLTKCNDYVINNTVLCLIFFDGDQSESIALTGDDYGFFLVEEIMSIYSEQGSNIEQYYNESSSYFYIFSNATNPMDNSTLIQQVCFCAQDNCNFNLTNCLNANRSLTVTSNGIIRPNIVHSTSGLISQYKSDYGPANKIISFPTVIPMVAGMCYLIPISIGMGSAAILRCREYDSNNNELGK</sequence>
<gene>
    <name evidence="2" type="ORF">VCS650_LOCUS41743</name>
</gene>
<keyword evidence="1" id="KW-0472">Membrane</keyword>
<reference evidence="2" key="1">
    <citation type="submission" date="2021-02" db="EMBL/GenBank/DDBJ databases">
        <authorList>
            <person name="Nowell W R."/>
        </authorList>
    </citation>
    <scope>NUCLEOTIDE SEQUENCE</scope>
</reference>
<feature type="transmembrane region" description="Helical" evidence="1">
    <location>
        <begin position="269"/>
        <end position="292"/>
    </location>
</feature>
<evidence type="ECO:0000313" key="3">
    <source>
        <dbReference type="Proteomes" id="UP000663891"/>
    </source>
</evidence>
<evidence type="ECO:0000256" key="1">
    <source>
        <dbReference type="SAM" id="Phobius"/>
    </source>
</evidence>